<protein>
    <submittedName>
        <fullName evidence="1">Uncharacterized protein</fullName>
    </submittedName>
</protein>
<comment type="caution">
    <text evidence="1">The sequence shown here is derived from an EMBL/GenBank/DDBJ whole genome shotgun (WGS) entry which is preliminary data.</text>
</comment>
<accession>A0ABP1S052</accession>
<reference evidence="1 2" key="1">
    <citation type="submission" date="2024-08" db="EMBL/GenBank/DDBJ databases">
        <authorList>
            <person name="Cucini C."/>
            <person name="Frati F."/>
        </authorList>
    </citation>
    <scope>NUCLEOTIDE SEQUENCE [LARGE SCALE GENOMIC DNA]</scope>
</reference>
<proteinExistence type="predicted"/>
<dbReference type="Proteomes" id="UP001642540">
    <property type="component" value="Unassembled WGS sequence"/>
</dbReference>
<evidence type="ECO:0000313" key="2">
    <source>
        <dbReference type="Proteomes" id="UP001642540"/>
    </source>
</evidence>
<dbReference type="EMBL" id="CAXLJM020000135">
    <property type="protein sequence ID" value="CAL8140322.1"/>
    <property type="molecule type" value="Genomic_DNA"/>
</dbReference>
<gene>
    <name evidence="1" type="ORF">ODALV1_LOCUS28241</name>
</gene>
<name>A0ABP1S052_9HEXA</name>
<keyword evidence="2" id="KW-1185">Reference proteome</keyword>
<evidence type="ECO:0000313" key="1">
    <source>
        <dbReference type="EMBL" id="CAL8140322.1"/>
    </source>
</evidence>
<organism evidence="1 2">
    <name type="scientific">Orchesella dallaii</name>
    <dbReference type="NCBI Taxonomy" id="48710"/>
    <lineage>
        <taxon>Eukaryota</taxon>
        <taxon>Metazoa</taxon>
        <taxon>Ecdysozoa</taxon>
        <taxon>Arthropoda</taxon>
        <taxon>Hexapoda</taxon>
        <taxon>Collembola</taxon>
        <taxon>Entomobryomorpha</taxon>
        <taxon>Entomobryoidea</taxon>
        <taxon>Orchesellidae</taxon>
        <taxon>Orchesellinae</taxon>
        <taxon>Orchesella</taxon>
    </lineage>
</organism>
<sequence length="120" mass="13553">MSKFTEGETVKRVWIIDNINGGRDLEALATEGDCTLEVGQGEEKIRLRFFFKVNEETVTTVIKDGGTMVFRHLSLWVSGSEARSPSKRLGRGIIFKVKVDMLKDDLRVSHFAMKGKFTNV</sequence>